<evidence type="ECO:0000256" key="1">
    <source>
        <dbReference type="SAM" id="MobiDB-lite"/>
    </source>
</evidence>
<feature type="compositionally biased region" description="Acidic residues" evidence="1">
    <location>
        <begin position="527"/>
        <end position="541"/>
    </location>
</feature>
<evidence type="ECO:0000313" key="2">
    <source>
        <dbReference type="EMBL" id="ACZ32366.1"/>
    </source>
</evidence>
<protein>
    <submittedName>
        <fullName evidence="2">Uncharacterized protein</fullName>
    </submittedName>
</protein>
<sequence length="690" mass="69242">MSTVPPGGPTPGAAPFPAVSAGTVVVDRYRLEQPASTDLADASVWQARDTILDRPVRVTFLDGSQATAALDAARRAALVSDPRLSRVLDVGSTRIAGTPVGYVVTEPYSGATLTEIISSGLVDAQQARAVVGEAAAALDLAAQRGVHHLTLRPEAVRVDGHRVVVTGLGLDAGLAGVDGAGIDGAASDARDLAALAYYALTARWAGDSLDEPWIATDVVRPLPAQRDERGVPVRLSSLVPHVDPVLDDVVSRALGAAGDGPASPGVVAEALRPWGEVSVVAALPGFVQPPAGGVPVRQSVRPTAGAPGPVAPGVPVRRPTGRIARAASIPNGAVAGGAAGVGAAGGAAAAGAAAGAVPPPPPGAGFAPHAPAYPPAGAYAPAAGAQQVPPAPWDPAAAPQGYAGQPGYAQPGYAGYAGQQPAGYAGQTGYAGQAGYAGQGGTAATQAYPGQRAAAAPPPPPSGGAAFATEAAPRRRGVNPTPIVLGILLVGVILAAGWAIRNALQPFESVADPGGSTTTSAPAADTDPTDTTEPPADDEATPETPATEARPIIEFGDQVDPFGGGDGEKPEAAPLAWDGDPSTFWYTYTYNTPQFGGLKEGVGFVITLREVAPVNSITLLTNSTGGHVQVRKTTADAPTEGPVLAEGPFDLTTELKFAQAEVGDSFVLWVTELPQSGGRNRLELAEITLQ</sequence>
<dbReference type="Proteomes" id="UP000002255">
    <property type="component" value="Chromosome"/>
</dbReference>
<feature type="compositionally biased region" description="Low complexity" evidence="1">
    <location>
        <begin position="516"/>
        <end position="526"/>
    </location>
</feature>
<evidence type="ECO:0000313" key="3">
    <source>
        <dbReference type="Proteomes" id="UP000002255"/>
    </source>
</evidence>
<dbReference type="InterPro" id="IPR011009">
    <property type="entry name" value="Kinase-like_dom_sf"/>
</dbReference>
<name>D1BRV0_XYLCX</name>
<organism evidence="2 3">
    <name type="scientific">Xylanimonas cellulosilytica (strain DSM 15894 / JCM 12276 / CECT 5975 / KCTC 9989 / LMG 20990 / NBRC 107835 / XIL07)</name>
    <dbReference type="NCBI Taxonomy" id="446471"/>
    <lineage>
        <taxon>Bacteria</taxon>
        <taxon>Bacillati</taxon>
        <taxon>Actinomycetota</taxon>
        <taxon>Actinomycetes</taxon>
        <taxon>Micrococcales</taxon>
        <taxon>Promicromonosporaceae</taxon>
        <taxon>Xylanimonas</taxon>
    </lineage>
</organism>
<feature type="region of interest" description="Disordered" evidence="1">
    <location>
        <begin position="511"/>
        <end position="574"/>
    </location>
</feature>
<dbReference type="AlphaFoldDB" id="D1BRV0"/>
<gene>
    <name evidence="2" type="ordered locus">Xcel_3367</name>
</gene>
<reference evidence="2 3" key="2">
    <citation type="journal article" date="2010" name="Stand. Genomic Sci.">
        <title>Complete genome sequence of Xylanimonas cellulosilytica type strain (XIL07).</title>
        <authorList>
            <person name="Foster B."/>
            <person name="Pukall R."/>
            <person name="Abt B."/>
            <person name="Nolan M."/>
            <person name="Glavina Del Rio T."/>
            <person name="Chen F."/>
            <person name="Lucas S."/>
            <person name="Tice H."/>
            <person name="Pitluck S."/>
            <person name="Cheng J.-F."/>
            <person name="Chertkov O."/>
            <person name="Brettin T."/>
            <person name="Han C."/>
            <person name="Detter J.C."/>
            <person name="Bruce D."/>
            <person name="Goodwin L."/>
            <person name="Ivanova N."/>
            <person name="Mavromatis K."/>
            <person name="Pati A."/>
            <person name="Mikhailova N."/>
            <person name="Chen A."/>
            <person name="Palaniappan K."/>
            <person name="Land M."/>
            <person name="Hauser L."/>
            <person name="Chang Y.-J."/>
            <person name="Jeffries C.D."/>
            <person name="Chain P."/>
            <person name="Rohde M."/>
            <person name="Goeker M."/>
            <person name="Bristow J."/>
            <person name="Eisen J.A."/>
            <person name="Markowitz V."/>
            <person name="Hugenholtz P."/>
            <person name="Kyrpides N.C."/>
            <person name="Klenk H.-P."/>
            <person name="Lapidus A."/>
        </authorList>
    </citation>
    <scope>NUCLEOTIDE SEQUENCE [LARGE SCALE GENOMIC DNA]</scope>
    <source>
        <strain evidence="3">DSM 15894 / CECT 5975 / LMG 20990 / XIL07</strain>
    </source>
</reference>
<dbReference type="EMBL" id="CP001821">
    <property type="protein sequence ID" value="ACZ32366.1"/>
    <property type="molecule type" value="Genomic_DNA"/>
</dbReference>
<dbReference type="STRING" id="446471.Xcel_3367"/>
<dbReference type="HOGENOM" id="CLU_021353_0_0_11"/>
<dbReference type="SUPFAM" id="SSF56112">
    <property type="entry name" value="Protein kinase-like (PK-like)"/>
    <property type="match status" value="1"/>
</dbReference>
<reference evidence="3" key="1">
    <citation type="submission" date="2009-11" db="EMBL/GenBank/DDBJ databases">
        <title>The complete chromosome of Xylanimonas cellulosilytica DSM 15894.</title>
        <authorList>
            <consortium name="US DOE Joint Genome Institute (JGI-PGF)"/>
            <person name="Lucas S."/>
            <person name="Copeland A."/>
            <person name="Lapidus A."/>
            <person name="Glavina del Rio T."/>
            <person name="Dalin E."/>
            <person name="Tice H."/>
            <person name="Bruce D."/>
            <person name="Goodwin L."/>
            <person name="Pitluck S."/>
            <person name="Kyrpides N."/>
            <person name="Mavromatis K."/>
            <person name="Ivanova N."/>
            <person name="Mikhailova N."/>
            <person name="Foster B."/>
            <person name="Clum A."/>
            <person name="Brettin T."/>
            <person name="Detter J.C."/>
            <person name="Han C."/>
            <person name="Larimer F."/>
            <person name="Land M."/>
            <person name="Hauser L."/>
            <person name="Markowitz V."/>
            <person name="Cheng J.F."/>
            <person name="Hugenholtz P."/>
            <person name="Woyke T."/>
            <person name="Wu D."/>
            <person name="Gehrich-Schroeter G."/>
            <person name="Schneider S."/>
            <person name="Pukall S.R."/>
            <person name="Klenk H.P."/>
            <person name="Eisen J.A."/>
        </authorList>
    </citation>
    <scope>NUCLEOTIDE SEQUENCE [LARGE SCALE GENOMIC DNA]</scope>
    <source>
        <strain evidence="3">DSM 15894 / CECT 5975 / LMG 20990 / XIL07</strain>
    </source>
</reference>
<dbReference type="Gene3D" id="3.30.200.20">
    <property type="entry name" value="Phosphorylase Kinase, domain 1"/>
    <property type="match status" value="1"/>
</dbReference>
<accession>D1BRV0</accession>
<dbReference type="Gene3D" id="1.10.510.10">
    <property type="entry name" value="Transferase(Phosphotransferase) domain 1"/>
    <property type="match status" value="1"/>
</dbReference>
<dbReference type="KEGG" id="xce:Xcel_3367"/>
<feature type="region of interest" description="Disordered" evidence="1">
    <location>
        <begin position="448"/>
        <end position="467"/>
    </location>
</feature>
<dbReference type="eggNOG" id="COG0515">
    <property type="taxonomic scope" value="Bacteria"/>
</dbReference>
<proteinExistence type="predicted"/>
<keyword evidence="3" id="KW-1185">Reference proteome</keyword>